<dbReference type="HOGENOM" id="CLU_016742_0_0_1"/>
<dbReference type="PANTHER" id="PTHR48051">
    <property type="match status" value="1"/>
</dbReference>
<dbReference type="InterPro" id="IPR050216">
    <property type="entry name" value="LRR_domain-containing"/>
</dbReference>
<dbReference type="SUPFAM" id="SSF52047">
    <property type="entry name" value="RNI-like"/>
    <property type="match status" value="1"/>
</dbReference>
<keyword evidence="5" id="KW-1185">Reference proteome</keyword>
<feature type="region of interest" description="Disordered" evidence="3">
    <location>
        <begin position="182"/>
        <end position="209"/>
    </location>
</feature>
<evidence type="ECO:0008006" key="6">
    <source>
        <dbReference type="Google" id="ProtNLM"/>
    </source>
</evidence>
<feature type="region of interest" description="Disordered" evidence="3">
    <location>
        <begin position="533"/>
        <end position="567"/>
    </location>
</feature>
<dbReference type="InParanoid" id="S8ER69"/>
<keyword evidence="2" id="KW-0677">Repeat</keyword>
<sequence>MSRIPQSSSSSRTPNKPHASLSPGVPRTRTQSTVTPSSRPSTTPLRTQRSLKSLKPTSKSPVPPSPVPRRPPPAKEETPEPSRPQLSIREQIALKRAAAKKTQTSQAGGEGAFDLGGLEDALPEPAKKNNDDEVDLGRWSVKETIERARSSGILNLASRDLLCLPSALFEIHLGIKPEPLKSVPVEPPISTSTTDEISAGRRRGGPSNAPSWYEAQDLTVLKAWFNEIVEIQPEISMFGSLKTVDLHGNKLASLPDSFADLTALTILDLSHNVLTVLPANLFALPNLTTLDLSHNALTSLPFRAPFDSEGSNTLSRTRDTRGDWFSTSITRAAAPLPRLTTLDVSHNALSASSFQHSGLPSQITKLDLSENPLGAAIELLQALARLEHLRELRMERAEIGRDSFPTDLLSALSPAAAFPALKTLDLGETQVSRSAVEAALRKPGMRQELDFEITNEEPPEGSLRVVIGKKIIKEAWEIEAERRAKAKLSRSVGAAAVDNLGGSNSRNGATPQKQNVAKETWEVDVEQGLLTEGAKRRARAAAAAQAAAAPPPTSAPTSPRKKPAVDKERWEIEAEQGLLTEGAKRRARAAAVAATSATPGESSRLQAASPAVSDTRSSPSPSPSVASALSSPKFYDASTHTLTLPPSTPPSKSSHARSISLAVSSWNQPTRGGASSGSDLTLAIPTPALPLAAIAVQPLAQTLRVLTLVNRRKDPTFSLPADVNGAFLPCLEELSLEGCNLPDAVPISHGENGDEFGSPRRAEPLLSLLARLFPSVRTLDLSYNTLTSAALTRDSLSFLILASPPEDVASTRRGLRHLRMRGNKLTELEGFQGLAEMFKGNRTVPQWRLEELDLRDNEIGKLPPQMGLLPLDVFLVEGNVFRVPQRRVWEREGTKGLLAWLRGRIE</sequence>
<dbReference type="InterPro" id="IPR032675">
    <property type="entry name" value="LRR_dom_sf"/>
</dbReference>
<name>S8ER69_FOMSC</name>
<evidence type="ECO:0000313" key="4">
    <source>
        <dbReference type="EMBL" id="EPT05499.1"/>
    </source>
</evidence>
<dbReference type="STRING" id="743788.S8ER69"/>
<dbReference type="EMBL" id="KE504123">
    <property type="protein sequence ID" value="EPT05499.1"/>
    <property type="molecule type" value="Genomic_DNA"/>
</dbReference>
<dbReference type="InterPro" id="IPR003591">
    <property type="entry name" value="Leu-rich_rpt_typical-subtyp"/>
</dbReference>
<evidence type="ECO:0000256" key="2">
    <source>
        <dbReference type="ARBA" id="ARBA00022737"/>
    </source>
</evidence>
<evidence type="ECO:0000256" key="1">
    <source>
        <dbReference type="ARBA" id="ARBA00022614"/>
    </source>
</evidence>
<dbReference type="AlphaFoldDB" id="S8ER69"/>
<dbReference type="Proteomes" id="UP000015241">
    <property type="component" value="Unassembled WGS sequence"/>
</dbReference>
<gene>
    <name evidence="4" type="ORF">FOMPIDRAFT_132779</name>
</gene>
<reference evidence="4 5" key="1">
    <citation type="journal article" date="2012" name="Science">
        <title>The Paleozoic origin of enzymatic lignin decomposition reconstructed from 31 fungal genomes.</title>
        <authorList>
            <person name="Floudas D."/>
            <person name="Binder M."/>
            <person name="Riley R."/>
            <person name="Barry K."/>
            <person name="Blanchette R.A."/>
            <person name="Henrissat B."/>
            <person name="Martinez A.T."/>
            <person name="Otillar R."/>
            <person name="Spatafora J.W."/>
            <person name="Yadav J.S."/>
            <person name="Aerts A."/>
            <person name="Benoit I."/>
            <person name="Boyd A."/>
            <person name="Carlson A."/>
            <person name="Copeland A."/>
            <person name="Coutinho P.M."/>
            <person name="de Vries R.P."/>
            <person name="Ferreira P."/>
            <person name="Findley K."/>
            <person name="Foster B."/>
            <person name="Gaskell J."/>
            <person name="Glotzer D."/>
            <person name="Gorecki P."/>
            <person name="Heitman J."/>
            <person name="Hesse C."/>
            <person name="Hori C."/>
            <person name="Igarashi K."/>
            <person name="Jurgens J.A."/>
            <person name="Kallen N."/>
            <person name="Kersten P."/>
            <person name="Kohler A."/>
            <person name="Kuees U."/>
            <person name="Kumar T.K.A."/>
            <person name="Kuo A."/>
            <person name="LaButti K."/>
            <person name="Larrondo L.F."/>
            <person name="Lindquist E."/>
            <person name="Ling A."/>
            <person name="Lombard V."/>
            <person name="Lucas S."/>
            <person name="Lundell T."/>
            <person name="Martin R."/>
            <person name="McLaughlin D.J."/>
            <person name="Morgenstern I."/>
            <person name="Morin E."/>
            <person name="Murat C."/>
            <person name="Nagy L.G."/>
            <person name="Nolan M."/>
            <person name="Ohm R.A."/>
            <person name="Patyshakuliyeva A."/>
            <person name="Rokas A."/>
            <person name="Ruiz-Duenas F.J."/>
            <person name="Sabat G."/>
            <person name="Salamov A."/>
            <person name="Samejima M."/>
            <person name="Schmutz J."/>
            <person name="Slot J.C."/>
            <person name="St John F."/>
            <person name="Stenlid J."/>
            <person name="Sun H."/>
            <person name="Sun S."/>
            <person name="Syed K."/>
            <person name="Tsang A."/>
            <person name="Wiebenga A."/>
            <person name="Young D."/>
            <person name="Pisabarro A."/>
            <person name="Eastwood D.C."/>
            <person name="Martin F."/>
            <person name="Cullen D."/>
            <person name="Grigoriev I.V."/>
            <person name="Hibbett D.S."/>
        </authorList>
    </citation>
    <scope>NUCLEOTIDE SEQUENCE</scope>
    <source>
        <strain evidence="5">FP-58527</strain>
    </source>
</reference>
<feature type="compositionally biased region" description="Polar residues" evidence="3">
    <location>
        <begin position="501"/>
        <end position="517"/>
    </location>
</feature>
<feature type="compositionally biased region" description="Low complexity" evidence="3">
    <location>
        <begin position="25"/>
        <end position="60"/>
    </location>
</feature>
<dbReference type="eggNOG" id="KOG0472">
    <property type="taxonomic scope" value="Eukaryota"/>
</dbReference>
<dbReference type="Pfam" id="PF13855">
    <property type="entry name" value="LRR_8"/>
    <property type="match status" value="1"/>
</dbReference>
<keyword evidence="1" id="KW-0433">Leucine-rich repeat</keyword>
<dbReference type="PANTHER" id="PTHR48051:SF54">
    <property type="entry name" value="LEUCINE-RICH REPEAT-CONTAINING PROTEIN"/>
    <property type="match status" value="1"/>
</dbReference>
<dbReference type="PROSITE" id="PS51450">
    <property type="entry name" value="LRR"/>
    <property type="match status" value="4"/>
</dbReference>
<feature type="compositionally biased region" description="Polar residues" evidence="3">
    <location>
        <begin position="598"/>
        <end position="616"/>
    </location>
</feature>
<feature type="compositionally biased region" description="Pro residues" evidence="3">
    <location>
        <begin position="61"/>
        <end position="71"/>
    </location>
</feature>
<dbReference type="InterPro" id="IPR001611">
    <property type="entry name" value="Leu-rich_rpt"/>
</dbReference>
<dbReference type="PRINTS" id="PR00019">
    <property type="entry name" value="LEURICHRPT"/>
</dbReference>
<evidence type="ECO:0000313" key="5">
    <source>
        <dbReference type="Proteomes" id="UP000015241"/>
    </source>
</evidence>
<dbReference type="OrthoDB" id="1517790at2759"/>
<feature type="region of interest" description="Disordered" evidence="3">
    <location>
        <begin position="1"/>
        <end position="133"/>
    </location>
</feature>
<accession>S8ER69</accession>
<feature type="region of interest" description="Disordered" evidence="3">
    <location>
        <begin position="497"/>
        <end position="520"/>
    </location>
</feature>
<dbReference type="GO" id="GO:0005737">
    <property type="term" value="C:cytoplasm"/>
    <property type="evidence" value="ECO:0007669"/>
    <property type="project" value="TreeGrafter"/>
</dbReference>
<organism evidence="4 5">
    <name type="scientific">Fomitopsis schrenkii</name>
    <name type="common">Brown rot fungus</name>
    <dbReference type="NCBI Taxonomy" id="2126942"/>
    <lineage>
        <taxon>Eukaryota</taxon>
        <taxon>Fungi</taxon>
        <taxon>Dikarya</taxon>
        <taxon>Basidiomycota</taxon>
        <taxon>Agaricomycotina</taxon>
        <taxon>Agaricomycetes</taxon>
        <taxon>Polyporales</taxon>
        <taxon>Fomitopsis</taxon>
    </lineage>
</organism>
<feature type="compositionally biased region" description="Low complexity" evidence="3">
    <location>
        <begin position="617"/>
        <end position="629"/>
    </location>
</feature>
<dbReference type="SUPFAM" id="SSF52058">
    <property type="entry name" value="L domain-like"/>
    <property type="match status" value="1"/>
</dbReference>
<dbReference type="Gene3D" id="3.80.10.10">
    <property type="entry name" value="Ribonuclease Inhibitor"/>
    <property type="match status" value="3"/>
</dbReference>
<dbReference type="Pfam" id="PF13516">
    <property type="entry name" value="LRR_6"/>
    <property type="match status" value="1"/>
</dbReference>
<feature type="region of interest" description="Disordered" evidence="3">
    <location>
        <begin position="590"/>
        <end position="629"/>
    </location>
</feature>
<evidence type="ECO:0000256" key="3">
    <source>
        <dbReference type="SAM" id="MobiDB-lite"/>
    </source>
</evidence>
<dbReference type="SMART" id="SM00369">
    <property type="entry name" value="LRR_TYP"/>
    <property type="match status" value="7"/>
</dbReference>
<protein>
    <recommendedName>
        <fullName evidence="6">L domain-like protein</fullName>
    </recommendedName>
</protein>
<proteinExistence type="predicted"/>